<accession>A0A5C1A8P0</accession>
<name>A0A5C1A8P0_9BACT</name>
<gene>
    <name evidence="1" type="ORF">PX52LOC_02634</name>
</gene>
<protein>
    <submittedName>
        <fullName evidence="1">Uncharacterized protein</fullName>
    </submittedName>
</protein>
<dbReference type="KEGG" id="lrs:PX52LOC_02634"/>
<dbReference type="AlphaFoldDB" id="A0A5C1A8P0"/>
<sequence length="115" mass="13192">MGMRKKWSRLITVDGVHYRYHVAEDRFDGRSLYVCVQQVEPAGQRLWCAFQKPTNWTEVAPGHYTGRTEPHAVTPAIIRKLILAGLSQGWQPAELRKSTLHLPDKSVVERLPNPF</sequence>
<dbReference type="EMBL" id="CP042425">
    <property type="protein sequence ID" value="QEL15699.1"/>
    <property type="molecule type" value="Genomic_DNA"/>
</dbReference>
<evidence type="ECO:0000313" key="2">
    <source>
        <dbReference type="Proteomes" id="UP000324974"/>
    </source>
</evidence>
<reference evidence="2" key="1">
    <citation type="submission" date="2019-08" db="EMBL/GenBank/DDBJ databases">
        <title>Limnoglobus roseus gen. nov., sp. nov., a novel freshwater planctomycete with a giant genome from the family Gemmataceae.</title>
        <authorList>
            <person name="Kulichevskaya I.S."/>
            <person name="Naumoff D.G."/>
            <person name="Miroshnikov K."/>
            <person name="Ivanova A."/>
            <person name="Philippov D.A."/>
            <person name="Hakobyan A."/>
            <person name="Rijpstra I.C."/>
            <person name="Sinninghe Damste J.S."/>
            <person name="Liesack W."/>
            <person name="Dedysh S.N."/>
        </authorList>
    </citation>
    <scope>NUCLEOTIDE SEQUENCE [LARGE SCALE GENOMIC DNA]</scope>
    <source>
        <strain evidence="2">PX52</strain>
    </source>
</reference>
<proteinExistence type="predicted"/>
<dbReference type="Proteomes" id="UP000324974">
    <property type="component" value="Chromosome"/>
</dbReference>
<evidence type="ECO:0000313" key="1">
    <source>
        <dbReference type="EMBL" id="QEL15699.1"/>
    </source>
</evidence>
<keyword evidence="2" id="KW-1185">Reference proteome</keyword>
<organism evidence="1 2">
    <name type="scientific">Limnoglobus roseus</name>
    <dbReference type="NCBI Taxonomy" id="2598579"/>
    <lineage>
        <taxon>Bacteria</taxon>
        <taxon>Pseudomonadati</taxon>
        <taxon>Planctomycetota</taxon>
        <taxon>Planctomycetia</taxon>
        <taxon>Gemmatales</taxon>
        <taxon>Gemmataceae</taxon>
        <taxon>Limnoglobus</taxon>
    </lineage>
</organism>